<dbReference type="GO" id="GO:0008270">
    <property type="term" value="F:zinc ion binding"/>
    <property type="evidence" value="ECO:0007669"/>
    <property type="project" value="UniProtKB-KW"/>
</dbReference>
<feature type="domain" description="RING-type" evidence="13">
    <location>
        <begin position="162"/>
        <end position="210"/>
    </location>
</feature>
<protein>
    <recommendedName>
        <fullName evidence="3">RING-type E3 ubiquitin transferase</fullName>
        <ecNumber evidence="3">2.3.2.27</ecNumber>
    </recommendedName>
</protein>
<dbReference type="InterPro" id="IPR001841">
    <property type="entry name" value="Znf_RING"/>
</dbReference>
<dbReference type="STRING" id="157072.A0A024TAJ2"/>
<keyword evidence="6" id="KW-0479">Metal-binding</keyword>
<dbReference type="AlphaFoldDB" id="A0A024TAJ2"/>
<dbReference type="RefSeq" id="XP_008881033.1">
    <property type="nucleotide sequence ID" value="XM_008882811.1"/>
</dbReference>
<keyword evidence="8" id="KW-0833">Ubl conjugation pathway</keyword>
<name>A0A024TAJ2_9STRA</name>
<dbReference type="PANTHER" id="PTHR45977">
    <property type="entry name" value="TARGET OF ERK KINASE MPK-1"/>
    <property type="match status" value="1"/>
</dbReference>
<dbReference type="EC" id="2.3.2.27" evidence="3"/>
<dbReference type="EMBL" id="KI914048">
    <property type="protein sequence ID" value="ETV90342.1"/>
    <property type="molecule type" value="Genomic_DNA"/>
</dbReference>
<evidence type="ECO:0000256" key="10">
    <source>
        <dbReference type="ARBA" id="ARBA00022989"/>
    </source>
</evidence>
<dbReference type="GeneID" id="20091917"/>
<evidence type="ECO:0000256" key="7">
    <source>
        <dbReference type="ARBA" id="ARBA00022771"/>
    </source>
</evidence>
<evidence type="ECO:0000256" key="12">
    <source>
        <dbReference type="PROSITE-ProRule" id="PRU00175"/>
    </source>
</evidence>
<dbReference type="Pfam" id="PF13639">
    <property type="entry name" value="zf-RING_2"/>
    <property type="match status" value="1"/>
</dbReference>
<dbReference type="PROSITE" id="PS50089">
    <property type="entry name" value="ZF_RING_2"/>
    <property type="match status" value="1"/>
</dbReference>
<evidence type="ECO:0000256" key="8">
    <source>
        <dbReference type="ARBA" id="ARBA00022786"/>
    </source>
</evidence>
<accession>A0A024TAJ2</accession>
<keyword evidence="4" id="KW-0808">Transferase</keyword>
<evidence type="ECO:0000259" key="13">
    <source>
        <dbReference type="PROSITE" id="PS50089"/>
    </source>
</evidence>
<reference evidence="14" key="1">
    <citation type="submission" date="2013-12" db="EMBL/GenBank/DDBJ databases">
        <title>The Genome Sequence of Aphanomyces invadans NJM9701.</title>
        <authorList>
            <consortium name="The Broad Institute Genomics Platform"/>
            <person name="Russ C."/>
            <person name="Tyler B."/>
            <person name="van West P."/>
            <person name="Dieguez-Uribeondo J."/>
            <person name="Young S.K."/>
            <person name="Zeng Q."/>
            <person name="Gargeya S."/>
            <person name="Fitzgerald M."/>
            <person name="Abouelleil A."/>
            <person name="Alvarado L."/>
            <person name="Chapman S.B."/>
            <person name="Gainer-Dewar J."/>
            <person name="Goldberg J."/>
            <person name="Griggs A."/>
            <person name="Gujja S."/>
            <person name="Hansen M."/>
            <person name="Howarth C."/>
            <person name="Imamovic A."/>
            <person name="Ireland A."/>
            <person name="Larimer J."/>
            <person name="McCowan C."/>
            <person name="Murphy C."/>
            <person name="Pearson M."/>
            <person name="Poon T.W."/>
            <person name="Priest M."/>
            <person name="Roberts A."/>
            <person name="Saif S."/>
            <person name="Shea T."/>
            <person name="Sykes S."/>
            <person name="Wortman J."/>
            <person name="Nusbaum C."/>
            <person name="Birren B."/>
        </authorList>
    </citation>
    <scope>NUCLEOTIDE SEQUENCE [LARGE SCALE GENOMIC DNA]</scope>
    <source>
        <strain evidence="14">NJM9701</strain>
    </source>
</reference>
<keyword evidence="10" id="KW-1133">Transmembrane helix</keyword>
<evidence type="ECO:0000256" key="9">
    <source>
        <dbReference type="ARBA" id="ARBA00022833"/>
    </source>
</evidence>
<dbReference type="SUPFAM" id="SSF57850">
    <property type="entry name" value="RING/U-box"/>
    <property type="match status" value="1"/>
</dbReference>
<evidence type="ECO:0000256" key="6">
    <source>
        <dbReference type="ARBA" id="ARBA00022723"/>
    </source>
</evidence>
<evidence type="ECO:0000313" key="14">
    <source>
        <dbReference type="EMBL" id="ETV90342.1"/>
    </source>
</evidence>
<comment type="subcellular location">
    <subcellularLocation>
        <location evidence="2">Membrane</location>
        <topology evidence="2">Multi-pass membrane protein</topology>
    </subcellularLocation>
</comment>
<sequence length="213" mass="23749">LVIMVFIMINGNMPPAVVFAMIAVQVAPMLLQGTSISIRQDLLMLTVGLGYLAYTVYTKRAVLQERGVSGFVTYLMSSFLSPARGTAVQDEPMHQENNEQYSRMLKTISRLPTEEFKAPSECSVHDLKERLAVRGIPHGKVIEKEEFVRLLQDFRGGPAASCCICCEDYVAGDVLRILSTCKHDFHLECMDKWALTLANSTRTPSCPLCNQEL</sequence>
<evidence type="ECO:0000256" key="3">
    <source>
        <dbReference type="ARBA" id="ARBA00012483"/>
    </source>
</evidence>
<gene>
    <name evidence="14" type="ORF">H310_14867</name>
</gene>
<dbReference type="InterPro" id="IPR013083">
    <property type="entry name" value="Znf_RING/FYVE/PHD"/>
</dbReference>
<dbReference type="GO" id="GO:0061630">
    <property type="term" value="F:ubiquitin protein ligase activity"/>
    <property type="evidence" value="ECO:0007669"/>
    <property type="project" value="UniProtKB-EC"/>
</dbReference>
<dbReference type="SMART" id="SM00184">
    <property type="entry name" value="RING"/>
    <property type="match status" value="1"/>
</dbReference>
<proteinExistence type="predicted"/>
<keyword evidence="9" id="KW-0862">Zinc</keyword>
<dbReference type="OrthoDB" id="8062037at2759"/>
<dbReference type="VEuPathDB" id="FungiDB:H310_14867"/>
<comment type="catalytic activity">
    <reaction evidence="1">
        <text>S-ubiquitinyl-[E2 ubiquitin-conjugating enzyme]-L-cysteine + [acceptor protein]-L-lysine = [E2 ubiquitin-conjugating enzyme]-L-cysteine + N(6)-ubiquitinyl-[acceptor protein]-L-lysine.</text>
        <dbReference type="EC" id="2.3.2.27"/>
    </reaction>
</comment>
<dbReference type="eggNOG" id="KOG0800">
    <property type="taxonomic scope" value="Eukaryota"/>
</dbReference>
<dbReference type="PANTHER" id="PTHR45977:SF4">
    <property type="entry name" value="RING-TYPE DOMAIN-CONTAINING PROTEIN"/>
    <property type="match status" value="1"/>
</dbReference>
<keyword evidence="7 12" id="KW-0863">Zinc-finger</keyword>
<evidence type="ECO:0000256" key="4">
    <source>
        <dbReference type="ARBA" id="ARBA00022679"/>
    </source>
</evidence>
<dbReference type="GO" id="GO:0006511">
    <property type="term" value="P:ubiquitin-dependent protein catabolic process"/>
    <property type="evidence" value="ECO:0007669"/>
    <property type="project" value="TreeGrafter"/>
</dbReference>
<organism evidence="14">
    <name type="scientific">Aphanomyces invadans</name>
    <dbReference type="NCBI Taxonomy" id="157072"/>
    <lineage>
        <taxon>Eukaryota</taxon>
        <taxon>Sar</taxon>
        <taxon>Stramenopiles</taxon>
        <taxon>Oomycota</taxon>
        <taxon>Saprolegniomycetes</taxon>
        <taxon>Saprolegniales</taxon>
        <taxon>Verrucalvaceae</taxon>
        <taxon>Aphanomyces</taxon>
    </lineage>
</organism>
<feature type="non-terminal residue" evidence="14">
    <location>
        <position position="1"/>
    </location>
</feature>
<keyword evidence="5" id="KW-0812">Transmembrane</keyword>
<dbReference type="GO" id="GO:0016020">
    <property type="term" value="C:membrane"/>
    <property type="evidence" value="ECO:0007669"/>
    <property type="project" value="UniProtKB-SubCell"/>
</dbReference>
<evidence type="ECO:0000256" key="11">
    <source>
        <dbReference type="ARBA" id="ARBA00023136"/>
    </source>
</evidence>
<keyword evidence="11" id="KW-0472">Membrane</keyword>
<evidence type="ECO:0000256" key="2">
    <source>
        <dbReference type="ARBA" id="ARBA00004141"/>
    </source>
</evidence>
<evidence type="ECO:0000256" key="1">
    <source>
        <dbReference type="ARBA" id="ARBA00000900"/>
    </source>
</evidence>
<dbReference type="Gene3D" id="3.30.40.10">
    <property type="entry name" value="Zinc/RING finger domain, C3HC4 (zinc finger)"/>
    <property type="match status" value="1"/>
</dbReference>
<dbReference type="GO" id="GO:0016567">
    <property type="term" value="P:protein ubiquitination"/>
    <property type="evidence" value="ECO:0007669"/>
    <property type="project" value="TreeGrafter"/>
</dbReference>
<evidence type="ECO:0000256" key="5">
    <source>
        <dbReference type="ARBA" id="ARBA00022692"/>
    </source>
</evidence>